<evidence type="ECO:0000259" key="3">
    <source>
        <dbReference type="Pfam" id="PF19403"/>
    </source>
</evidence>
<dbReference type="EMBL" id="PFMD01000046">
    <property type="protein sequence ID" value="PIY96496.1"/>
    <property type="molecule type" value="Genomic_DNA"/>
</dbReference>
<feature type="domain" description="SpaA-like prealbumin fold" evidence="3">
    <location>
        <begin position="590"/>
        <end position="676"/>
    </location>
</feature>
<comment type="caution">
    <text evidence="4">The sequence shown here is derived from an EMBL/GenBank/DDBJ whole genome shotgun (WGS) entry which is preliminary data.</text>
</comment>
<dbReference type="Gene3D" id="2.60.40.740">
    <property type="match status" value="1"/>
</dbReference>
<evidence type="ECO:0000313" key="5">
    <source>
        <dbReference type="Proteomes" id="UP000230779"/>
    </source>
</evidence>
<dbReference type="PANTHER" id="PTHR34819">
    <property type="entry name" value="LARGE CYSTEINE-RICH PERIPLASMIC PROTEIN OMCB"/>
    <property type="match status" value="1"/>
</dbReference>
<keyword evidence="1" id="KW-0812">Transmembrane</keyword>
<reference evidence="4 5" key="1">
    <citation type="submission" date="2017-09" db="EMBL/GenBank/DDBJ databases">
        <title>Depth-based differentiation of microbial function through sediment-hosted aquifers and enrichment of novel symbionts in the deep terrestrial subsurface.</title>
        <authorList>
            <person name="Probst A.J."/>
            <person name="Ladd B."/>
            <person name="Jarett J.K."/>
            <person name="Geller-Mcgrath D.E."/>
            <person name="Sieber C.M."/>
            <person name="Emerson J.B."/>
            <person name="Anantharaman K."/>
            <person name="Thomas B.C."/>
            <person name="Malmstrom R."/>
            <person name="Stieglmeier M."/>
            <person name="Klingl A."/>
            <person name="Woyke T."/>
            <person name="Ryan C.M."/>
            <person name="Banfield J.F."/>
        </authorList>
    </citation>
    <scope>NUCLEOTIDE SEQUENCE [LARGE SCALE GENOMIC DNA]</scope>
    <source>
        <strain evidence="4">CG_4_10_14_0_8_um_filter_42_10</strain>
    </source>
</reference>
<accession>A0A2M7RJE0</accession>
<sequence>MNINFLDYYHPKTKNRKLLKAVNIVIMATFILNMSAVQTLLLAQPAQAVSKISLADNVQYRLEGQRKDGSFTTGNICSGSGECYAEGENVPFKLTIDGLTSGDSYSVKIQHDYQDNVGIPGYVNFNSAGTWDGSASNVVLSNPVTTPGLPNTITYDLSFDADSAIVQLKWLALLSQSAGEWSGAQLHARLVEGVNQEPIGNKEVPIQVNEIVIRNLTVSKTDDPDPINIGEATTYTITITNEGEQDETVIVTDELPTELVYVSGSGSPSPTSVSPDGRTITWQNILVPEDGQTQITFDAEGVAAGTGTNNVTVNAVGLDPVCADEDTTVIGQASLSLNKTDNPDPVLAGNNITYTLSGSVEGNLTAQNVVLEDPIPADTTYVSLTGPGTYNSGTNTVTWNFGNQQPGPIDPVQLTVQTDPYLQNGDMIYNTATIDADNTDPAEAEEDTTVITDCVLTFTKQVSATQANPGDILTYTLSYENIGNSVCSGSGALVYDDLDDNLAYVNGSFTANEYNGNGDGITYLGGFNGVDPLANAWTVIPGESGVITFAAQINEELSCGITNVPNQARIWSYQAGDVLSNQVNTEINIPCSLTVIKHVNGGSAQASDWTMNVTGPENHSFPGAEVPGTTINLSNTGNYNVAESGGPGGYMLTYSGDCNENGNVTISAGDEKTCTLINTRNAGTLIVIKHVDGGSAQASDWTMEVNGPEYFSFPGQEAPGTSNTVTTGNYVVTETGGPAGYSLSYSGDCDQNGNVRVGPNQKKICTLTNTRDTGTLTVIKHVINDDGGNAVASDWTMNVTGPENHSFLGSETGVSGAVMTGNYQITESGGQTGYALTYSGDCDANGNITINQGDDKTCTLTNNDASPSITLTKNVINNDGGTAGVNEFGLTIGGVPVNSGQTLEVNANTPIALDEAGLFGYSFVSITGDPECPQVLGGTVILDEDEHIACTITNDDIAPTLTLIKNVVNDNGGTLQVPDFPLFIDATQVTSGIAET</sequence>
<feature type="domain" description="SpaA-like prealbumin fold" evidence="3">
    <location>
        <begin position="686"/>
        <end position="744"/>
    </location>
</feature>
<gene>
    <name evidence="4" type="ORF">COY66_03995</name>
</gene>
<evidence type="ECO:0008006" key="6">
    <source>
        <dbReference type="Google" id="ProtNLM"/>
    </source>
</evidence>
<dbReference type="Gene3D" id="2.60.40.1170">
    <property type="entry name" value="Mu homology domain, subdomain B"/>
    <property type="match status" value="1"/>
</dbReference>
<feature type="transmembrane region" description="Helical" evidence="1">
    <location>
        <begin position="21"/>
        <end position="43"/>
    </location>
</feature>
<keyword evidence="1" id="KW-0472">Membrane</keyword>
<dbReference type="InterPro" id="IPR047589">
    <property type="entry name" value="DUF11_rpt"/>
</dbReference>
<keyword evidence="1" id="KW-1133">Transmembrane helix</keyword>
<dbReference type="InterPro" id="IPR001434">
    <property type="entry name" value="OmcB-like_DUF11"/>
</dbReference>
<name>A0A2M7RJE0_9BACT</name>
<dbReference type="PANTHER" id="PTHR34819:SF3">
    <property type="entry name" value="CELL SURFACE PROTEIN"/>
    <property type="match status" value="1"/>
</dbReference>
<dbReference type="NCBIfam" id="TIGR01451">
    <property type="entry name" value="B_ant_repeat"/>
    <property type="match status" value="3"/>
</dbReference>
<organism evidence="4 5">
    <name type="scientific">Candidatus Kerfeldbacteria bacterium CG_4_10_14_0_8_um_filter_42_10</name>
    <dbReference type="NCBI Taxonomy" id="2014248"/>
    <lineage>
        <taxon>Bacteria</taxon>
        <taxon>Candidatus Kerfeldiibacteriota</taxon>
    </lineage>
</organism>
<dbReference type="AlphaFoldDB" id="A0A2M7RJE0"/>
<proteinExistence type="predicted"/>
<dbReference type="Gene3D" id="2.40.160.150">
    <property type="match status" value="1"/>
</dbReference>
<dbReference type="Pfam" id="PF19403">
    <property type="entry name" value="SpaA_2"/>
    <property type="match status" value="3"/>
</dbReference>
<feature type="domain" description="SpaA-like prealbumin fold" evidence="3">
    <location>
        <begin position="773"/>
        <end position="860"/>
    </location>
</feature>
<evidence type="ECO:0000259" key="2">
    <source>
        <dbReference type="Pfam" id="PF01345"/>
    </source>
</evidence>
<protein>
    <recommendedName>
        <fullName evidence="6">DUF11 domain-containing protein</fullName>
    </recommendedName>
</protein>
<dbReference type="Pfam" id="PF01345">
    <property type="entry name" value="DUF11"/>
    <property type="match status" value="2"/>
</dbReference>
<dbReference type="InterPro" id="IPR051172">
    <property type="entry name" value="Chlamydia_OmcB"/>
</dbReference>
<feature type="domain" description="DUF11" evidence="2">
    <location>
        <begin position="216"/>
        <end position="327"/>
    </location>
</feature>
<feature type="domain" description="DUF11" evidence="2">
    <location>
        <begin position="335"/>
        <end position="448"/>
    </location>
</feature>
<evidence type="ECO:0000256" key="1">
    <source>
        <dbReference type="SAM" id="Phobius"/>
    </source>
</evidence>
<dbReference type="InterPro" id="IPR045826">
    <property type="entry name" value="SpaA_PFL_dom_2"/>
</dbReference>
<evidence type="ECO:0000313" key="4">
    <source>
        <dbReference type="EMBL" id="PIY96496.1"/>
    </source>
</evidence>
<dbReference type="Proteomes" id="UP000230779">
    <property type="component" value="Unassembled WGS sequence"/>
</dbReference>
<feature type="non-terminal residue" evidence="4">
    <location>
        <position position="996"/>
    </location>
</feature>